<dbReference type="PANTHER" id="PTHR36570">
    <property type="entry name" value="DISULFIDE BOND FORMATION PROTEIN B"/>
    <property type="match status" value="1"/>
</dbReference>
<accession>A0A0Q9YPW2</accession>
<keyword evidence="7 14" id="KW-0249">Electron transport</keyword>
<evidence type="ECO:0000256" key="5">
    <source>
        <dbReference type="ARBA" id="ARBA00022519"/>
    </source>
</evidence>
<name>A0A0Q9YPW2_9GAMM</name>
<evidence type="ECO:0000256" key="4">
    <source>
        <dbReference type="ARBA" id="ARBA00022475"/>
    </source>
</evidence>
<dbReference type="InterPro" id="IPR050183">
    <property type="entry name" value="DsbB"/>
</dbReference>
<evidence type="ECO:0000256" key="12">
    <source>
        <dbReference type="ARBA" id="ARBA00023186"/>
    </source>
</evidence>
<reference evidence="17" key="3">
    <citation type="submission" date="2021-06" db="EMBL/GenBank/DDBJ databases">
        <title>Genomic Description and Analysis of Intracellular Bacteria, Candidatus Berkiella cookevillensis and Candidatus Berkiella aquae.</title>
        <authorList>
            <person name="Kidane D.T."/>
            <person name="Mehari Y.T."/>
            <person name="Rice F.C."/>
            <person name="Arivett B.A."/>
            <person name="Farone A.L."/>
            <person name="Berk S.G."/>
            <person name="Farone M.B."/>
        </authorList>
    </citation>
    <scope>NUCLEOTIDE SEQUENCE</scope>
    <source>
        <strain evidence="17">CC99</strain>
    </source>
</reference>
<reference evidence="17" key="2">
    <citation type="journal article" date="2016" name="Genome Announc.">
        <title>Draft Genome Sequences of Two Novel Amoeba-Resistant Intranuclear Bacteria, 'Candidatus Berkiella cookevillensis' and 'Candidatus Berkiella aquae'.</title>
        <authorList>
            <person name="Mehari Y.T."/>
            <person name="Arivett B.A."/>
            <person name="Farone A.L."/>
            <person name="Gunderson J.H."/>
            <person name="Farone M.B."/>
        </authorList>
    </citation>
    <scope>NUCLEOTIDE SEQUENCE</scope>
    <source>
        <strain evidence="17">CC99</strain>
    </source>
</reference>
<keyword evidence="8 14" id="KW-1133">Transmembrane helix</keyword>
<feature type="transmembrane region" description="Helical" evidence="15">
    <location>
        <begin position="31"/>
        <end position="55"/>
    </location>
</feature>
<dbReference type="GO" id="GO:0006457">
    <property type="term" value="P:protein folding"/>
    <property type="evidence" value="ECO:0007669"/>
    <property type="project" value="InterPro"/>
</dbReference>
<keyword evidence="12 14" id="KW-0143">Chaperone</keyword>
<dbReference type="OrthoDB" id="3711263at2"/>
<dbReference type="GO" id="GO:0015035">
    <property type="term" value="F:protein-disulfide reductase activity"/>
    <property type="evidence" value="ECO:0007669"/>
    <property type="project" value="UniProtKB-UniRule"/>
</dbReference>
<keyword evidence="11 14" id="KW-1015">Disulfide bond</keyword>
<comment type="subcellular location">
    <subcellularLocation>
        <location evidence="1">Cell inner membrane</location>
        <topology evidence="1">Multi-pass membrane protein</topology>
    </subcellularLocation>
    <subcellularLocation>
        <location evidence="14">Cell membrane</location>
        <topology evidence="14">Multi-pass membrane protein</topology>
    </subcellularLocation>
</comment>
<evidence type="ECO:0000313" key="16">
    <source>
        <dbReference type="EMBL" id="KRG18772.1"/>
    </source>
</evidence>
<dbReference type="Proteomes" id="UP000051494">
    <property type="component" value="Unassembled WGS sequence"/>
</dbReference>
<feature type="transmembrane region" description="Helical" evidence="15">
    <location>
        <begin position="7"/>
        <end position="25"/>
    </location>
</feature>
<proteinExistence type="inferred from homology"/>
<organism evidence="16">
    <name type="scientific">Candidatus Berkiella cookevillensis</name>
    <dbReference type="NCBI Taxonomy" id="437022"/>
    <lineage>
        <taxon>Bacteria</taxon>
        <taxon>Pseudomonadati</taxon>
        <taxon>Pseudomonadota</taxon>
        <taxon>Gammaproteobacteria</taxon>
        <taxon>Candidatus Berkiellales</taxon>
        <taxon>Candidatus Berkiellaceae</taxon>
        <taxon>Candidatus Berkiella</taxon>
    </lineage>
</organism>
<dbReference type="Pfam" id="PF02600">
    <property type="entry name" value="DsbB"/>
    <property type="match status" value="1"/>
</dbReference>
<evidence type="ECO:0000313" key="18">
    <source>
        <dbReference type="Proteomes" id="UP000051494"/>
    </source>
</evidence>
<comment type="similarity">
    <text evidence="2 14">Belongs to the DsbB family.</text>
</comment>
<evidence type="ECO:0000256" key="1">
    <source>
        <dbReference type="ARBA" id="ARBA00004429"/>
    </source>
</evidence>
<feature type="topological domain" description="Periplasmic" evidence="14">
    <location>
        <begin position="26"/>
        <end position="43"/>
    </location>
</feature>
<dbReference type="HAMAP" id="MF_00286">
    <property type="entry name" value="DsbB"/>
    <property type="match status" value="1"/>
</dbReference>
<evidence type="ECO:0000256" key="14">
    <source>
        <dbReference type="HAMAP-Rule" id="MF_00286"/>
    </source>
</evidence>
<dbReference type="InterPro" id="IPR023380">
    <property type="entry name" value="DsbB-like_sf"/>
</dbReference>
<evidence type="ECO:0000256" key="15">
    <source>
        <dbReference type="SAM" id="Phobius"/>
    </source>
</evidence>
<feature type="topological domain" description="Cytoplasmic" evidence="14">
    <location>
        <begin position="162"/>
        <end position="167"/>
    </location>
</feature>
<evidence type="ECO:0000313" key="17">
    <source>
        <dbReference type="EMBL" id="MCS5709688.1"/>
    </source>
</evidence>
<dbReference type="GO" id="GO:0009055">
    <property type="term" value="F:electron transfer activity"/>
    <property type="evidence" value="ECO:0007669"/>
    <property type="project" value="UniProtKB-UniRule"/>
</dbReference>
<dbReference type="EMBL" id="LKHV01000005">
    <property type="protein sequence ID" value="KRG18772.1"/>
    <property type="molecule type" value="Genomic_DNA"/>
</dbReference>
<keyword evidence="10 14" id="KW-0472">Membrane</keyword>
<reference evidence="16" key="1">
    <citation type="submission" date="2015-09" db="EMBL/GenBank/DDBJ databases">
        <title>Draft Genome Sequences of Two Novel Amoeba-resistant Intranuclear Bacteria, Candidatus Berkiella cookevillensis and Candidatus Berkiella aquae.</title>
        <authorList>
            <person name="Mehari Y.T."/>
            <person name="Arivett B.A."/>
            <person name="Farone A.L."/>
            <person name="Gunderson J.H."/>
            <person name="Farone M.B."/>
        </authorList>
    </citation>
    <scope>NUCLEOTIDE SEQUENCE [LARGE SCALE GENOMIC DNA]</scope>
    <source>
        <strain evidence="16">CC99</strain>
    </source>
</reference>
<keyword evidence="9 14" id="KW-0560">Oxidoreductase</keyword>
<dbReference type="InterPro" id="IPR003752">
    <property type="entry name" value="DiS_bond_form_DsbB/BdbC"/>
</dbReference>
<evidence type="ECO:0000256" key="3">
    <source>
        <dbReference type="ARBA" id="ARBA00022448"/>
    </source>
</evidence>
<dbReference type="SUPFAM" id="SSF158442">
    <property type="entry name" value="DsbB-like"/>
    <property type="match status" value="1"/>
</dbReference>
<evidence type="ECO:0000256" key="8">
    <source>
        <dbReference type="ARBA" id="ARBA00022989"/>
    </source>
</evidence>
<dbReference type="AlphaFoldDB" id="A0A0Q9YPW2"/>
<dbReference type="GO" id="GO:0005886">
    <property type="term" value="C:plasma membrane"/>
    <property type="evidence" value="ECO:0007669"/>
    <property type="project" value="UniProtKB-SubCell"/>
</dbReference>
<dbReference type="STRING" id="437022.CC99x_01253"/>
<evidence type="ECO:0000256" key="11">
    <source>
        <dbReference type="ARBA" id="ARBA00023157"/>
    </source>
</evidence>
<comment type="function">
    <text evidence="14">Required for disulfide bond formation in some periplasmic proteins. Acts by oxidizing the DsbA protein.</text>
</comment>
<feature type="transmembrane region" description="Helical" evidence="15">
    <location>
        <begin position="67"/>
        <end position="89"/>
    </location>
</feature>
<dbReference type="RefSeq" id="WP_057624362.1">
    <property type="nucleotide sequence ID" value="NZ_LKHV02000001.1"/>
</dbReference>
<evidence type="ECO:0000256" key="6">
    <source>
        <dbReference type="ARBA" id="ARBA00022692"/>
    </source>
</evidence>
<keyword evidence="18" id="KW-1185">Reference proteome</keyword>
<comment type="caution">
    <text evidence="14">Lacks conserved residue(s) required for the propagation of feature annotation.</text>
</comment>
<evidence type="ECO:0000256" key="7">
    <source>
        <dbReference type="ARBA" id="ARBA00022982"/>
    </source>
</evidence>
<keyword evidence="6 14" id="KW-0812">Transmembrane</keyword>
<sequence>MKFSTRRIYSLLACFALFFFGISLLLQYQFGLIPCSLCLIARSIMFLTGILFAIAALHNPDDGIAKVIYLISGGILIALGLTVTVRHIWILQLPPHLVPSCTPGLDYLFETLPMFEAILVILKGAGECAESQEQFLGLSLPLWTMLAFILLGLGSIWAYFQTKKRVA</sequence>
<dbReference type="InterPro" id="IPR022920">
    <property type="entry name" value="Disulphide_bond_form_DsbB"/>
</dbReference>
<dbReference type="EMBL" id="LKHV02000001">
    <property type="protein sequence ID" value="MCS5709688.1"/>
    <property type="molecule type" value="Genomic_DNA"/>
</dbReference>
<keyword evidence="5" id="KW-0997">Cell inner membrane</keyword>
<feature type="transmembrane region" description="Helical" evidence="15">
    <location>
        <begin position="140"/>
        <end position="160"/>
    </location>
</feature>
<feature type="topological domain" description="Cytoplasmic" evidence="14">
    <location>
        <begin position="1"/>
        <end position="8"/>
    </location>
</feature>
<protein>
    <recommendedName>
        <fullName evidence="14">Disulfide bond formation protein B</fullName>
    </recommendedName>
    <alternativeName>
        <fullName evidence="14">Disulfide oxidoreductase</fullName>
    </alternativeName>
</protein>
<keyword evidence="3 14" id="KW-0813">Transport</keyword>
<keyword evidence="13 14" id="KW-0676">Redox-active center</keyword>
<evidence type="ECO:0000256" key="10">
    <source>
        <dbReference type="ARBA" id="ARBA00023136"/>
    </source>
</evidence>
<keyword evidence="4 14" id="KW-1003">Cell membrane</keyword>
<gene>
    <name evidence="14 16" type="primary">dsbB</name>
    <name evidence="17" type="ORF">CC99x_012350</name>
    <name evidence="16" type="ORF">CC99x_01253</name>
</gene>
<comment type="caution">
    <text evidence="16">The sequence shown here is derived from an EMBL/GenBank/DDBJ whole genome shotgun (WGS) entry which is preliminary data.</text>
</comment>
<dbReference type="PANTHER" id="PTHR36570:SF3">
    <property type="entry name" value="DISULFIDE BOND FORMATION PROTEIN B"/>
    <property type="match status" value="1"/>
</dbReference>
<feature type="disulfide bond" description="Redox-active" evidence="14">
    <location>
        <begin position="35"/>
        <end position="38"/>
    </location>
</feature>
<evidence type="ECO:0000256" key="9">
    <source>
        <dbReference type="ARBA" id="ARBA00023002"/>
    </source>
</evidence>
<evidence type="ECO:0000256" key="13">
    <source>
        <dbReference type="ARBA" id="ARBA00023284"/>
    </source>
</evidence>
<evidence type="ECO:0000256" key="2">
    <source>
        <dbReference type="ARBA" id="ARBA00008823"/>
    </source>
</evidence>
<dbReference type="Gene3D" id="1.20.1550.10">
    <property type="entry name" value="DsbB-like"/>
    <property type="match status" value="1"/>
</dbReference>